<dbReference type="GO" id="GO:0019843">
    <property type="term" value="F:rRNA binding"/>
    <property type="evidence" value="ECO:0007669"/>
    <property type="project" value="UniProtKB-UniRule"/>
</dbReference>
<dbReference type="PROSITE" id="PS00486">
    <property type="entry name" value="DNA_MISMATCH_REPAIR_2"/>
    <property type="match status" value="1"/>
</dbReference>
<keyword evidence="1 7" id="KW-0699">rRNA-binding</keyword>
<comment type="subunit">
    <text evidence="7">Homodimer. Binds to stalled ribosomes, contacting rRNA.</text>
</comment>
<dbReference type="InterPro" id="IPR036187">
    <property type="entry name" value="DNA_mismatch_repair_MutS_sf"/>
</dbReference>
<proteinExistence type="inferred from homology"/>
<protein>
    <recommendedName>
        <fullName evidence="7">Endonuclease MutS2</fullName>
        <ecNumber evidence="7">3.1.-.-</ecNumber>
    </recommendedName>
    <alternativeName>
        <fullName evidence="7">Ribosome-associated protein quality control-upstream factor</fullName>
        <shortName evidence="7">RQC-upstream factor</shortName>
        <shortName evidence="7">RqcU</shortName>
        <ecNumber evidence="7">3.6.4.-</ecNumber>
    </alternativeName>
</protein>
<evidence type="ECO:0000256" key="8">
    <source>
        <dbReference type="SAM" id="Coils"/>
    </source>
</evidence>
<dbReference type="InterPro" id="IPR036063">
    <property type="entry name" value="Smr_dom_sf"/>
</dbReference>
<keyword evidence="11" id="KW-1185">Reference proteome</keyword>
<keyword evidence="7" id="KW-0255">Endonuclease</keyword>
<dbReference type="SUPFAM" id="SSF48334">
    <property type="entry name" value="DNA repair protein MutS, domain III"/>
    <property type="match status" value="1"/>
</dbReference>
<evidence type="ECO:0000256" key="4">
    <source>
        <dbReference type="ARBA" id="ARBA00022840"/>
    </source>
</evidence>
<dbReference type="GO" id="GO:0030983">
    <property type="term" value="F:mismatched DNA binding"/>
    <property type="evidence" value="ECO:0007669"/>
    <property type="project" value="InterPro"/>
</dbReference>
<dbReference type="GO" id="GO:0043023">
    <property type="term" value="F:ribosomal large subunit binding"/>
    <property type="evidence" value="ECO:0007669"/>
    <property type="project" value="UniProtKB-UniRule"/>
</dbReference>
<dbReference type="SUPFAM" id="SSF52540">
    <property type="entry name" value="P-loop containing nucleoside triphosphate hydrolases"/>
    <property type="match status" value="1"/>
</dbReference>
<dbReference type="Gene3D" id="3.40.50.300">
    <property type="entry name" value="P-loop containing nucleotide triphosphate hydrolases"/>
    <property type="match status" value="1"/>
</dbReference>
<dbReference type="InterPro" id="IPR002625">
    <property type="entry name" value="Smr_dom"/>
</dbReference>
<evidence type="ECO:0000256" key="6">
    <source>
        <dbReference type="ARBA" id="ARBA00023125"/>
    </source>
</evidence>
<gene>
    <name evidence="7" type="primary">mutS2</name>
    <name evidence="7" type="synonym">rqcU</name>
    <name evidence="10" type="ORF">EDC14_101948</name>
</gene>
<dbReference type="SUPFAM" id="SSF160443">
    <property type="entry name" value="SMR domain-like"/>
    <property type="match status" value="1"/>
</dbReference>
<dbReference type="CDD" id="cd03280">
    <property type="entry name" value="ABC_MutS2"/>
    <property type="match status" value="1"/>
</dbReference>
<evidence type="ECO:0000313" key="10">
    <source>
        <dbReference type="EMBL" id="TCL64242.1"/>
    </source>
</evidence>
<dbReference type="GO" id="GO:0004519">
    <property type="term" value="F:endonuclease activity"/>
    <property type="evidence" value="ECO:0007669"/>
    <property type="project" value="UniProtKB-UniRule"/>
</dbReference>
<feature type="coiled-coil region" evidence="8">
    <location>
        <begin position="509"/>
        <end position="594"/>
    </location>
</feature>
<keyword evidence="2 7" id="KW-0547">Nucleotide-binding</keyword>
<dbReference type="InterPro" id="IPR005747">
    <property type="entry name" value="MutS2"/>
</dbReference>
<keyword evidence="8" id="KW-0175">Coiled coil</keyword>
<keyword evidence="3 7" id="KW-0378">Hydrolase</keyword>
<dbReference type="Proteomes" id="UP000295008">
    <property type="component" value="Unassembled WGS sequence"/>
</dbReference>
<dbReference type="GO" id="GO:0072344">
    <property type="term" value="P:rescue of stalled ribosome"/>
    <property type="evidence" value="ECO:0007669"/>
    <property type="project" value="UniProtKB-UniRule"/>
</dbReference>
<accession>A0A4R1RF90</accession>
<keyword evidence="4 7" id="KW-0067">ATP-binding</keyword>
<dbReference type="PROSITE" id="PS50828">
    <property type="entry name" value="SMR"/>
    <property type="match status" value="1"/>
</dbReference>
<dbReference type="Pfam" id="PF20297">
    <property type="entry name" value="MSSS"/>
    <property type="match status" value="1"/>
</dbReference>
<evidence type="ECO:0000256" key="1">
    <source>
        <dbReference type="ARBA" id="ARBA00022730"/>
    </source>
</evidence>
<dbReference type="GO" id="GO:0006298">
    <property type="term" value="P:mismatch repair"/>
    <property type="evidence" value="ECO:0007669"/>
    <property type="project" value="InterPro"/>
</dbReference>
<dbReference type="PANTHER" id="PTHR48466">
    <property type="entry name" value="OS10G0509000 PROTEIN-RELATED"/>
    <property type="match status" value="1"/>
</dbReference>
<dbReference type="GO" id="GO:0045910">
    <property type="term" value="P:negative regulation of DNA recombination"/>
    <property type="evidence" value="ECO:0007669"/>
    <property type="project" value="InterPro"/>
</dbReference>
<dbReference type="InterPro" id="IPR027417">
    <property type="entry name" value="P-loop_NTPase"/>
</dbReference>
<dbReference type="GO" id="GO:0140664">
    <property type="term" value="F:ATP-dependent DNA damage sensor activity"/>
    <property type="evidence" value="ECO:0007669"/>
    <property type="project" value="InterPro"/>
</dbReference>
<dbReference type="Gene3D" id="3.30.1370.110">
    <property type="match status" value="1"/>
</dbReference>
<dbReference type="InterPro" id="IPR000432">
    <property type="entry name" value="DNA_mismatch_repair_MutS_C"/>
</dbReference>
<evidence type="ECO:0000256" key="2">
    <source>
        <dbReference type="ARBA" id="ARBA00022741"/>
    </source>
</evidence>
<keyword evidence="5 7" id="KW-0694">RNA-binding</keyword>
<evidence type="ECO:0000259" key="9">
    <source>
        <dbReference type="PROSITE" id="PS50828"/>
    </source>
</evidence>
<dbReference type="GO" id="GO:0016887">
    <property type="term" value="F:ATP hydrolysis activity"/>
    <property type="evidence" value="ECO:0007669"/>
    <property type="project" value="InterPro"/>
</dbReference>
<dbReference type="CDD" id="cd06503">
    <property type="entry name" value="ATP-synt_Fo_b"/>
    <property type="match status" value="1"/>
</dbReference>
<reference evidence="10 11" key="1">
    <citation type="submission" date="2019-03" db="EMBL/GenBank/DDBJ databases">
        <title>Genomic Encyclopedia of Type Strains, Phase IV (KMG-IV): sequencing the most valuable type-strain genomes for metagenomic binning, comparative biology and taxonomic classification.</title>
        <authorList>
            <person name="Goeker M."/>
        </authorList>
    </citation>
    <scope>NUCLEOTIDE SEQUENCE [LARGE SCALE GENOMIC DNA]</scope>
    <source>
        <strain evidence="10 11">LX-B</strain>
    </source>
</reference>
<evidence type="ECO:0000313" key="11">
    <source>
        <dbReference type="Proteomes" id="UP000295008"/>
    </source>
</evidence>
<dbReference type="InterPro" id="IPR007696">
    <property type="entry name" value="DNA_mismatch_repair_MutS_core"/>
</dbReference>
<evidence type="ECO:0000256" key="7">
    <source>
        <dbReference type="HAMAP-Rule" id="MF_00092"/>
    </source>
</evidence>
<dbReference type="InterPro" id="IPR046893">
    <property type="entry name" value="MSSS"/>
</dbReference>
<keyword evidence="7" id="KW-0540">Nuclease</keyword>
<comment type="function">
    <text evidence="7">Acts as a ribosome collision sensor, splitting the ribosome into its 2 subunits. Detects stalled/collided 70S ribosomes which it binds and splits by an ATP-hydrolysis driven conformational change. Acts upstream of the ribosome quality control system (RQC), a ribosome-associated complex that mediates the extraction of incompletely synthesized nascent chains from stalled ribosomes and their subsequent degradation. Probably generates substrates for RQC.</text>
</comment>
<dbReference type="NCBIfam" id="TIGR01069">
    <property type="entry name" value="mutS2"/>
    <property type="match status" value="1"/>
</dbReference>
<dbReference type="SMART" id="SM00534">
    <property type="entry name" value="MUTSac"/>
    <property type="match status" value="1"/>
</dbReference>
<dbReference type="PANTHER" id="PTHR48466:SF2">
    <property type="entry name" value="OS10G0509000 PROTEIN"/>
    <property type="match status" value="1"/>
</dbReference>
<feature type="domain" description="Smr" evidence="9">
    <location>
        <begin position="710"/>
        <end position="785"/>
    </location>
</feature>
<evidence type="ECO:0000256" key="3">
    <source>
        <dbReference type="ARBA" id="ARBA00022801"/>
    </source>
</evidence>
<comment type="function">
    <text evidence="7">Endonuclease that is involved in the suppression of homologous recombination and thus may have a key role in the control of bacterial genetic diversity.</text>
</comment>
<dbReference type="SMART" id="SM00463">
    <property type="entry name" value="SMR"/>
    <property type="match status" value="1"/>
</dbReference>
<dbReference type="EMBL" id="SLUN01000019">
    <property type="protein sequence ID" value="TCL64242.1"/>
    <property type="molecule type" value="Genomic_DNA"/>
</dbReference>
<dbReference type="Pfam" id="PF00488">
    <property type="entry name" value="MutS_V"/>
    <property type="match status" value="1"/>
</dbReference>
<name>A0A4R1RF90_HYDET</name>
<dbReference type="PIRSF" id="PIRSF005814">
    <property type="entry name" value="MutS_YshD"/>
    <property type="match status" value="1"/>
</dbReference>
<dbReference type="AlphaFoldDB" id="A0A4R1RF90"/>
<dbReference type="GO" id="GO:0005524">
    <property type="term" value="F:ATP binding"/>
    <property type="evidence" value="ECO:0007669"/>
    <property type="project" value="UniProtKB-UniRule"/>
</dbReference>
<keyword evidence="6 7" id="KW-0238">DNA-binding</keyword>
<dbReference type="Pfam" id="PF01713">
    <property type="entry name" value="Smr"/>
    <property type="match status" value="1"/>
</dbReference>
<organism evidence="10 11">
    <name type="scientific">Hydrogenispora ethanolica</name>
    <dbReference type="NCBI Taxonomy" id="1082276"/>
    <lineage>
        <taxon>Bacteria</taxon>
        <taxon>Bacillati</taxon>
        <taxon>Bacillota</taxon>
        <taxon>Hydrogenispora</taxon>
    </lineage>
</organism>
<dbReference type="EC" id="3.6.4.-" evidence="7"/>
<feature type="binding site" evidence="7">
    <location>
        <begin position="331"/>
        <end position="338"/>
    </location>
    <ligand>
        <name>ATP</name>
        <dbReference type="ChEBI" id="CHEBI:30616"/>
    </ligand>
</feature>
<comment type="similarity">
    <text evidence="7">Belongs to the DNA mismatch repair MutS family. MutS2 subfamily.</text>
</comment>
<dbReference type="FunFam" id="3.40.50.300:FF:000830">
    <property type="entry name" value="Endonuclease MutS2"/>
    <property type="match status" value="1"/>
</dbReference>
<sequence length="786" mass="86437">MLERTLTVLEYPKIIAKLAEFASSTRGKELVQELQPLTYLSEIREAQQITSEAVQILLETDRIPLGGIFDIRNSLRKAALGGSLIPQELLEIAATIRASRLMREFLSEQGETLTILPEWGGRLAAFPGLEREIERCIADNGEVNDSASPKLHSLRSQIKVFQNRVRDKLDSIVRSSENGKYLQDPIVTVRNERYVIPVKQEYRSFFPGIVHDQSASGATLFIEPMSVVELNNQLRVVESQEVEEVERILTELSGRVKEVQQPLTNAVAILARLDLAFAKGRYSLALNASEPQLNQDGIIQLYDARHPMLTGKVVPITALLGQDYDTLVITGPNTGGKTVTLKTVGLLTLMAQSGLHIPAAPGSQLAVFNQVFCDIGDEQSIEQSLSTFSSHLTQIVKIIAAAQGPDSLVLLDELGAGTDPTEGAALAMSILSHLHRLGVRTVATTHYSELKVFAYKTPGLRNAAVEFDIATLRPTYHLTIGLPGSSQAFEIAAKLGLPMGIVNEARGYISAEEAKVEQILRQIEADSKQAREDRIAGEAARVKGETYKQQYEAELKRLQQERAELLRQAKAEAREILIEARRDSENLLRRLKEAPREELSGIVNEARQRITKELERLDEVKTPARTDRQPEADDLKPGGKVRAISLNQVGTVLEVGEGTALVQLGIMKVNLPLGDIEIIAEPKVKVQQPATKRKSGETGLDAAKTISAEVNLRGMTVDEALYELEKYLDQALLAGLERFRIIHGKGTGALRIGVQQFLKGHPVVRSFSFAEQSEGGLGATVVELKR</sequence>
<dbReference type="EC" id="3.1.-.-" evidence="7"/>
<dbReference type="RefSeq" id="WP_132015189.1">
    <property type="nucleotide sequence ID" value="NZ_SLUN01000019.1"/>
</dbReference>
<dbReference type="HAMAP" id="MF_00092">
    <property type="entry name" value="MutS2"/>
    <property type="match status" value="1"/>
</dbReference>
<comment type="caution">
    <text evidence="10">The sequence shown here is derived from an EMBL/GenBank/DDBJ whole genome shotgun (WGS) entry which is preliminary data.</text>
</comment>
<dbReference type="SMART" id="SM00533">
    <property type="entry name" value="MUTSd"/>
    <property type="match status" value="1"/>
</dbReference>
<evidence type="ECO:0000256" key="5">
    <source>
        <dbReference type="ARBA" id="ARBA00022884"/>
    </source>
</evidence>
<dbReference type="InterPro" id="IPR045076">
    <property type="entry name" value="MutS"/>
</dbReference>
<dbReference type="OrthoDB" id="9808166at2"/>